<protein>
    <submittedName>
        <fullName evidence="1">Uncharacterized protein</fullName>
    </submittedName>
</protein>
<organism evidence="1 2">
    <name type="scientific">Lonsdalea iberica</name>
    <dbReference type="NCBI Taxonomy" id="1082703"/>
    <lineage>
        <taxon>Bacteria</taxon>
        <taxon>Pseudomonadati</taxon>
        <taxon>Pseudomonadota</taxon>
        <taxon>Gammaproteobacteria</taxon>
        <taxon>Enterobacterales</taxon>
        <taxon>Pectobacteriaceae</taxon>
        <taxon>Lonsdalea</taxon>
    </lineage>
</organism>
<dbReference type="RefSeq" id="WP_100053013.1">
    <property type="nucleotide sequence ID" value="NZ_LUTQ01000063.1"/>
</dbReference>
<proteinExistence type="predicted"/>
<evidence type="ECO:0000313" key="1">
    <source>
        <dbReference type="EMBL" id="OSN06717.1"/>
    </source>
</evidence>
<comment type="caution">
    <text evidence="1">The sequence shown here is derived from an EMBL/GenBank/DDBJ whole genome shotgun (WGS) entry which is preliminary data.</text>
</comment>
<gene>
    <name evidence="1" type="ORF">AU512_14935</name>
</gene>
<dbReference type="EMBL" id="LUTQ01000063">
    <property type="protein sequence ID" value="OSN06717.1"/>
    <property type="molecule type" value="Genomic_DNA"/>
</dbReference>
<evidence type="ECO:0000313" key="2">
    <source>
        <dbReference type="Proteomes" id="UP000194040"/>
    </source>
</evidence>
<name>A0ABX3XCN3_9GAMM</name>
<dbReference type="Proteomes" id="UP000194040">
    <property type="component" value="Unassembled WGS sequence"/>
</dbReference>
<sequence>MGKGLETLAVSSGFKGKAQRIDQRQEIKPSVLTVHVLYRVEPGNYLPLRDNILKATTKHSGNRW</sequence>
<keyword evidence="2" id="KW-1185">Reference proteome</keyword>
<accession>A0ABX3XCN3</accession>
<reference evidence="1 2" key="1">
    <citation type="submission" date="2016-02" db="EMBL/GenBank/DDBJ databases">
        <title>Species-wide whole genome sequencing reveals diversity, host range in Lonsdalea quercina.</title>
        <authorList>
            <person name="Li Y."/>
        </authorList>
    </citation>
    <scope>NUCLEOTIDE SEQUENCE [LARGE SCALE GENOMIC DNA]</scope>
    <source>
        <strain evidence="1 2">LMG 26265</strain>
    </source>
</reference>